<dbReference type="AlphaFoldDB" id="A0A4C1XFA8"/>
<dbReference type="EMBL" id="BGZK01000805">
    <property type="protein sequence ID" value="GBP61144.1"/>
    <property type="molecule type" value="Genomic_DNA"/>
</dbReference>
<evidence type="ECO:0000313" key="2">
    <source>
        <dbReference type="Proteomes" id="UP000299102"/>
    </source>
</evidence>
<gene>
    <name evidence="1" type="ORF">EVAR_46795_1</name>
</gene>
<proteinExistence type="predicted"/>
<sequence>MDMTQENCAPGVVSTVETANFLVSIPGRAVTSAAIWGHLFVGLPRPQWSQMRDGELTIASYLGVYSSEMRPRRNEVVVAS</sequence>
<reference evidence="1 2" key="1">
    <citation type="journal article" date="2019" name="Commun. Biol.">
        <title>The bagworm genome reveals a unique fibroin gene that provides high tensile strength.</title>
        <authorList>
            <person name="Kono N."/>
            <person name="Nakamura H."/>
            <person name="Ohtoshi R."/>
            <person name="Tomita M."/>
            <person name="Numata K."/>
            <person name="Arakawa K."/>
        </authorList>
    </citation>
    <scope>NUCLEOTIDE SEQUENCE [LARGE SCALE GENOMIC DNA]</scope>
</reference>
<name>A0A4C1XFA8_EUMVA</name>
<evidence type="ECO:0000313" key="1">
    <source>
        <dbReference type="EMBL" id="GBP61144.1"/>
    </source>
</evidence>
<comment type="caution">
    <text evidence="1">The sequence shown here is derived from an EMBL/GenBank/DDBJ whole genome shotgun (WGS) entry which is preliminary data.</text>
</comment>
<protein>
    <submittedName>
        <fullName evidence="1">Uncharacterized protein</fullName>
    </submittedName>
</protein>
<dbReference type="Proteomes" id="UP000299102">
    <property type="component" value="Unassembled WGS sequence"/>
</dbReference>
<organism evidence="1 2">
    <name type="scientific">Eumeta variegata</name>
    <name type="common">Bagworm moth</name>
    <name type="synonym">Eumeta japonica</name>
    <dbReference type="NCBI Taxonomy" id="151549"/>
    <lineage>
        <taxon>Eukaryota</taxon>
        <taxon>Metazoa</taxon>
        <taxon>Ecdysozoa</taxon>
        <taxon>Arthropoda</taxon>
        <taxon>Hexapoda</taxon>
        <taxon>Insecta</taxon>
        <taxon>Pterygota</taxon>
        <taxon>Neoptera</taxon>
        <taxon>Endopterygota</taxon>
        <taxon>Lepidoptera</taxon>
        <taxon>Glossata</taxon>
        <taxon>Ditrysia</taxon>
        <taxon>Tineoidea</taxon>
        <taxon>Psychidae</taxon>
        <taxon>Oiketicinae</taxon>
        <taxon>Eumeta</taxon>
    </lineage>
</organism>
<accession>A0A4C1XFA8</accession>
<keyword evidence="2" id="KW-1185">Reference proteome</keyword>